<dbReference type="AlphaFoldDB" id="A0A5B8LJ86"/>
<dbReference type="Proteomes" id="UP000315673">
    <property type="component" value="Chromosome"/>
</dbReference>
<organism evidence="1 2">
    <name type="scientific">Sphingomonas panacisoli</name>
    <dbReference type="NCBI Taxonomy" id="1813879"/>
    <lineage>
        <taxon>Bacteria</taxon>
        <taxon>Pseudomonadati</taxon>
        <taxon>Pseudomonadota</taxon>
        <taxon>Alphaproteobacteria</taxon>
        <taxon>Sphingomonadales</taxon>
        <taxon>Sphingomonadaceae</taxon>
        <taxon>Sphingomonas</taxon>
    </lineage>
</organism>
<keyword evidence="2" id="KW-1185">Reference proteome</keyword>
<dbReference type="EMBL" id="CP042306">
    <property type="protein sequence ID" value="QDZ08347.1"/>
    <property type="molecule type" value="Genomic_DNA"/>
</dbReference>
<dbReference type="KEGG" id="spai:FPZ24_13385"/>
<dbReference type="RefSeq" id="WP_146572785.1">
    <property type="nucleotide sequence ID" value="NZ_CP042306.1"/>
</dbReference>
<sequence>MTVSWILFALLSGAPTGSTRPAWLLGDWCYPLGHPLRLTSTDGLDGDETTTYSADGRWRDLGTGGTWRVSGRTLIERRDYAEPGFLGAGEPLRQTWRIRFVRHGRYAMSLSGDRRGWLVKCPGQ</sequence>
<evidence type="ECO:0000313" key="1">
    <source>
        <dbReference type="EMBL" id="QDZ08347.1"/>
    </source>
</evidence>
<proteinExistence type="predicted"/>
<evidence type="ECO:0000313" key="2">
    <source>
        <dbReference type="Proteomes" id="UP000315673"/>
    </source>
</evidence>
<gene>
    <name evidence="1" type="ORF">FPZ24_13385</name>
</gene>
<reference evidence="1 2" key="1">
    <citation type="submission" date="2019-07" db="EMBL/GenBank/DDBJ databases">
        <title>Full genome sequence of Sphingomonas sp. 4R-6-7(HKS19).</title>
        <authorList>
            <person name="Im W.-T."/>
        </authorList>
    </citation>
    <scope>NUCLEOTIDE SEQUENCE [LARGE SCALE GENOMIC DNA]</scope>
    <source>
        <strain evidence="1 2">HKS19</strain>
    </source>
</reference>
<name>A0A5B8LJ86_9SPHN</name>
<protein>
    <submittedName>
        <fullName evidence="1">Uncharacterized protein</fullName>
    </submittedName>
</protein>
<dbReference type="OrthoDB" id="5500270at2"/>
<accession>A0A5B8LJ86</accession>